<name>A0A343JFR5_9CLOT</name>
<evidence type="ECO:0000313" key="1">
    <source>
        <dbReference type="EMBL" id="ASW44373.1"/>
    </source>
</evidence>
<proteinExistence type="predicted"/>
<accession>A0A343JFR5</accession>
<sequence>MIIKDKEGIYELKVDLDRKVVTETYEKKLFTKEAVTRMAEDYRNKIFPLFKGKKWAKLCDMRNYMMTQNVPEAQEFVGECYRNGMDKAALIVATKVLEMQMNRVGEAQAFKPVAFTDPVEADNYLKSAGY</sequence>
<reference evidence="1 2" key="1">
    <citation type="submission" date="2016-08" db="EMBL/GenBank/DDBJ databases">
        <title>Complete Genome Sequence Of The Indigo Reducing Clostridium isatidis DSM15098.</title>
        <authorList>
            <person name="Little G.T."/>
            <person name="Minton N.P."/>
        </authorList>
    </citation>
    <scope>NUCLEOTIDE SEQUENCE [LARGE SCALE GENOMIC DNA]</scope>
    <source>
        <strain evidence="1 2">DSM 15098</strain>
    </source>
</reference>
<dbReference type="RefSeq" id="WP_119866498.1">
    <property type="nucleotide sequence ID" value="NZ_CP016786.1"/>
</dbReference>
<dbReference type="AlphaFoldDB" id="A0A343JFR5"/>
<protein>
    <submittedName>
        <fullName evidence="1">Uncharacterized protein</fullName>
    </submittedName>
</protein>
<keyword evidence="2" id="KW-1185">Reference proteome</keyword>
<gene>
    <name evidence="1" type="ORF">BEN51_13315</name>
</gene>
<dbReference type="KEGG" id="cia:BEN51_13315"/>
<dbReference type="Proteomes" id="UP000264883">
    <property type="component" value="Chromosome"/>
</dbReference>
<dbReference type="EMBL" id="CP016786">
    <property type="protein sequence ID" value="ASW44373.1"/>
    <property type="molecule type" value="Genomic_DNA"/>
</dbReference>
<organism evidence="1 2">
    <name type="scientific">Clostridium isatidis</name>
    <dbReference type="NCBI Taxonomy" id="182773"/>
    <lineage>
        <taxon>Bacteria</taxon>
        <taxon>Bacillati</taxon>
        <taxon>Bacillota</taxon>
        <taxon>Clostridia</taxon>
        <taxon>Eubacteriales</taxon>
        <taxon>Clostridiaceae</taxon>
        <taxon>Clostridium</taxon>
    </lineage>
</organism>
<evidence type="ECO:0000313" key="2">
    <source>
        <dbReference type="Proteomes" id="UP000264883"/>
    </source>
</evidence>
<dbReference type="OrthoDB" id="2047045at2"/>